<keyword evidence="3" id="KW-1185">Reference proteome</keyword>
<evidence type="ECO:0000259" key="1">
    <source>
        <dbReference type="Pfam" id="PF09992"/>
    </source>
</evidence>
<organism evidence="2 3">
    <name type="scientific">Hohaiivirga grylli</name>
    <dbReference type="NCBI Taxonomy" id="3133970"/>
    <lineage>
        <taxon>Bacteria</taxon>
        <taxon>Pseudomonadati</taxon>
        <taxon>Pseudomonadota</taxon>
        <taxon>Alphaproteobacteria</taxon>
        <taxon>Hyphomicrobiales</taxon>
        <taxon>Methylobacteriaceae</taxon>
        <taxon>Hohaiivirga</taxon>
    </lineage>
</organism>
<feature type="domain" description="Phosphodiester glycosidase" evidence="1">
    <location>
        <begin position="79"/>
        <end position="245"/>
    </location>
</feature>
<keyword evidence="2" id="KW-0378">Hydrolase</keyword>
<sequence>MIRFLRIPSFIALFSLTIPGHAQQISPCERISFESVRYVVCKANPKTDNIQLFWKDRNGTVYGSLAKLRKDVESAGQSLVFAMNAGMYEENLSPVGLYVEKKVELHKINLRKASGNFHLQPNGVFYINDGKAGIMESSRFASSHLKVDYATQSGPMLVINNKLHPRFLKDSTSRKTRNGVGLSQDGMAYFILSEQPTTFHEFARLFRDTYKCQNALFLDGSISTAYAASLGQTGNIFRAIGPIVGVTRKAN</sequence>
<gene>
    <name evidence="2" type="ORF">WJT86_09080</name>
</gene>
<reference evidence="2 3" key="1">
    <citation type="submission" date="2024-04" db="EMBL/GenBank/DDBJ databases">
        <title>A novel species isolated from cricket.</title>
        <authorList>
            <person name="Wang H.-C."/>
        </authorList>
    </citation>
    <scope>NUCLEOTIDE SEQUENCE [LARGE SCALE GENOMIC DNA]</scope>
    <source>
        <strain evidence="2 3">WL0021</strain>
    </source>
</reference>
<dbReference type="RefSeq" id="WP_346337246.1">
    <property type="nucleotide sequence ID" value="NZ_JBBYXI010000003.1"/>
</dbReference>
<dbReference type="EMBL" id="JBBYXI010000003">
    <property type="protein sequence ID" value="MEN3931208.1"/>
    <property type="molecule type" value="Genomic_DNA"/>
</dbReference>
<accession>A0ABV0BKT7</accession>
<evidence type="ECO:0000313" key="2">
    <source>
        <dbReference type="EMBL" id="MEN3931208.1"/>
    </source>
</evidence>
<dbReference type="Pfam" id="PF09992">
    <property type="entry name" value="NAGPA"/>
    <property type="match status" value="1"/>
</dbReference>
<dbReference type="GO" id="GO:0016798">
    <property type="term" value="F:hydrolase activity, acting on glycosyl bonds"/>
    <property type="evidence" value="ECO:0007669"/>
    <property type="project" value="UniProtKB-KW"/>
</dbReference>
<keyword evidence="2" id="KW-0326">Glycosidase</keyword>
<protein>
    <submittedName>
        <fullName evidence="2">Phosphodiester glycosidase family protein</fullName>
    </submittedName>
</protein>
<comment type="caution">
    <text evidence="2">The sequence shown here is derived from an EMBL/GenBank/DDBJ whole genome shotgun (WGS) entry which is preliminary data.</text>
</comment>
<dbReference type="InterPro" id="IPR018711">
    <property type="entry name" value="NAGPA"/>
</dbReference>
<proteinExistence type="predicted"/>
<name>A0ABV0BKT7_9HYPH</name>
<evidence type="ECO:0000313" key="3">
    <source>
        <dbReference type="Proteomes" id="UP001418637"/>
    </source>
</evidence>
<dbReference type="Proteomes" id="UP001418637">
    <property type="component" value="Unassembled WGS sequence"/>
</dbReference>